<dbReference type="GO" id="GO:0000796">
    <property type="term" value="C:condensin complex"/>
    <property type="evidence" value="ECO:0007669"/>
    <property type="project" value="InterPro"/>
</dbReference>
<dbReference type="Proteomes" id="UP000813427">
    <property type="component" value="Unassembled WGS sequence"/>
</dbReference>
<dbReference type="InterPro" id="IPR016024">
    <property type="entry name" value="ARM-type_fold"/>
</dbReference>
<feature type="compositionally biased region" description="Basic and acidic residues" evidence="8">
    <location>
        <begin position="991"/>
        <end position="1000"/>
    </location>
</feature>
<gene>
    <name evidence="10" type="ORF">BKA59DRAFT_386340</name>
</gene>
<feature type="region of interest" description="Disordered" evidence="8">
    <location>
        <begin position="948"/>
        <end position="1015"/>
    </location>
</feature>
<dbReference type="PANTHER" id="PTHR14418:SF5">
    <property type="entry name" value="CONDENSIN COMPLEX SUBUNIT 3"/>
    <property type="match status" value="1"/>
</dbReference>
<comment type="subcellular location">
    <subcellularLocation>
        <location evidence="1">Chromosome</location>
    </subcellularLocation>
</comment>
<dbReference type="EMBL" id="JAGPXF010000001">
    <property type="protein sequence ID" value="KAH7262647.1"/>
    <property type="molecule type" value="Genomic_DNA"/>
</dbReference>
<keyword evidence="5" id="KW-0498">Mitosis</keyword>
<feature type="compositionally biased region" description="Polar residues" evidence="8">
    <location>
        <begin position="571"/>
        <end position="581"/>
    </location>
</feature>
<dbReference type="Gene3D" id="1.25.10.10">
    <property type="entry name" value="Leucine-rich Repeat Variant"/>
    <property type="match status" value="2"/>
</dbReference>
<keyword evidence="3" id="KW-0158">Chromosome</keyword>
<feature type="region of interest" description="Disordered" evidence="8">
    <location>
        <begin position="554"/>
        <end position="595"/>
    </location>
</feature>
<dbReference type="FunFam" id="1.25.10.10:FF:000363">
    <property type="entry name" value="Nuclear condensin complex subunit 3"/>
    <property type="match status" value="1"/>
</dbReference>
<feature type="domain" description="Nuclear condensin complex subunit 3 C-terminal" evidence="9">
    <location>
        <begin position="609"/>
        <end position="896"/>
    </location>
</feature>
<keyword evidence="11" id="KW-1185">Reference proteome</keyword>
<sequence>MPARTTARSTRTTAAKSSPAVEVADTPDNALRSKVCAIFRDAQRTTATHRKLVVNLRKIQESCAYEPTNPDESQANEFDEDAFNHEFIRCVSKIMPIKKSENVGEKSIRFTGLFLQHASTKDNELLGEIDQEASVMPETPSTRLTSQLLEATLPLQTAKDKVVRFRSTQLISHIINSLDAIDDDLFQKLRHGLLKRIRDKEAMVRSQAVLGLGRLAGNQTEGCTNSDDSDDNDTGLLEKLLEVLQNDPNADVRRSLLVNLPILPETLSVLLERARDQDAATRRAVYSRLLPALGDFRHLSVKMREKLLRWGIRDRDENVRKAASRLFRERWIEDCAGAPPQEDGVPAEPAPPNFDGLFELLERIDVVNTGVENGVALEAMKGFWEGRPDYRETVEFDDNFWETLSAESVFMARSFNEFCRLEGDGKYLNLLEEKLPEVTKLAFYLERYLHVLITAVKRVAEADEEDEEEDTVEQEFIVEQMLQIALTLDYSDEVGRRKMFTLLRQAISIPDLPDEVTKLAVEALQGICSPDAAGEREFISIVLESVADVHDTIIDDPPADEAEDSFHSARSEVSGQSTPTKGSRRGGTPELSEEEVRDKAVREIVVNMKCLHIVQCMLTHVSSNLQDNTDLVAMLNNLVVPAVRSHEAPVRERGLLCLGLCALLDRSLAEENMSLFMHFFSKGHSALQITALHILTDILNVHGAQLLSSTPGLLKVYVKAVKGGAKAPEVQAVATVAASKLLLGRVVSEEAACQDLLKSLVVAYFDPSSASNQTVRQALNYFLPVFCFSRAENQDLMRSIALDAIHSLFNLRESLEDDDVDVGEDMVSMTAIGACLVDWTDPRKCYSPTSLLDTDKKFVNGDVHLEFAMDIIEKLSGNITKEEKKLIATLLGKLHVSPGSSEEKLREAYNEVSVAVQDGLLSDTTSRNALYKIHVSLGKIVNALDEQQPAYRRSSRSMSTTLDQQSPEEDRTTTTEEPSIKEEDEESEDTVIAKDDRESLVDDLLSDEDVEMSGV</sequence>
<evidence type="ECO:0000256" key="1">
    <source>
        <dbReference type="ARBA" id="ARBA00004286"/>
    </source>
</evidence>
<evidence type="ECO:0000256" key="3">
    <source>
        <dbReference type="ARBA" id="ARBA00022454"/>
    </source>
</evidence>
<evidence type="ECO:0000256" key="8">
    <source>
        <dbReference type="SAM" id="MobiDB-lite"/>
    </source>
</evidence>
<dbReference type="InterPro" id="IPR011989">
    <property type="entry name" value="ARM-like"/>
</dbReference>
<dbReference type="Pfam" id="PF12719">
    <property type="entry name" value="Cnd3"/>
    <property type="match status" value="1"/>
</dbReference>
<dbReference type="GO" id="GO:0051301">
    <property type="term" value="P:cell division"/>
    <property type="evidence" value="ECO:0007669"/>
    <property type="project" value="UniProtKB-KW"/>
</dbReference>
<proteinExistence type="inferred from homology"/>
<evidence type="ECO:0000256" key="6">
    <source>
        <dbReference type="ARBA" id="ARBA00023067"/>
    </source>
</evidence>
<dbReference type="GO" id="GO:0000793">
    <property type="term" value="C:condensed chromosome"/>
    <property type="evidence" value="ECO:0007669"/>
    <property type="project" value="TreeGrafter"/>
</dbReference>
<evidence type="ECO:0000313" key="11">
    <source>
        <dbReference type="Proteomes" id="UP000813427"/>
    </source>
</evidence>
<feature type="compositionally biased region" description="Low complexity" evidence="8">
    <location>
        <begin position="1"/>
        <end position="20"/>
    </location>
</feature>
<feature type="compositionally biased region" description="Acidic residues" evidence="8">
    <location>
        <begin position="1004"/>
        <end position="1015"/>
    </location>
</feature>
<keyword evidence="7" id="KW-0131">Cell cycle</keyword>
<feature type="region of interest" description="Disordered" evidence="8">
    <location>
        <begin position="1"/>
        <end position="25"/>
    </location>
</feature>
<dbReference type="PANTHER" id="PTHR14418">
    <property type="entry name" value="CONDENSIN COMPLEX SUBUNIT 3-RELATED"/>
    <property type="match status" value="1"/>
</dbReference>
<keyword evidence="4" id="KW-0132">Cell division</keyword>
<evidence type="ECO:0000256" key="7">
    <source>
        <dbReference type="ARBA" id="ARBA00023306"/>
    </source>
</evidence>
<evidence type="ECO:0000313" key="10">
    <source>
        <dbReference type="EMBL" id="KAH7262647.1"/>
    </source>
</evidence>
<organism evidence="10 11">
    <name type="scientific">Fusarium tricinctum</name>
    <dbReference type="NCBI Taxonomy" id="61284"/>
    <lineage>
        <taxon>Eukaryota</taxon>
        <taxon>Fungi</taxon>
        <taxon>Dikarya</taxon>
        <taxon>Ascomycota</taxon>
        <taxon>Pezizomycotina</taxon>
        <taxon>Sordariomycetes</taxon>
        <taxon>Hypocreomycetidae</taxon>
        <taxon>Hypocreales</taxon>
        <taxon>Nectriaceae</taxon>
        <taxon>Fusarium</taxon>
        <taxon>Fusarium tricinctum species complex</taxon>
    </lineage>
</organism>
<accession>A0A8K0WHA0</accession>
<keyword evidence="6" id="KW-0226">DNA condensation</keyword>
<evidence type="ECO:0000256" key="4">
    <source>
        <dbReference type="ARBA" id="ARBA00022618"/>
    </source>
</evidence>
<evidence type="ECO:0000256" key="2">
    <source>
        <dbReference type="ARBA" id="ARBA00006533"/>
    </source>
</evidence>
<dbReference type="InterPro" id="IPR027165">
    <property type="entry name" value="CND3"/>
</dbReference>
<name>A0A8K0WHA0_9HYPO</name>
<evidence type="ECO:0000259" key="9">
    <source>
        <dbReference type="Pfam" id="PF12719"/>
    </source>
</evidence>
<evidence type="ECO:0000256" key="5">
    <source>
        <dbReference type="ARBA" id="ARBA00022776"/>
    </source>
</evidence>
<feature type="compositionally biased region" description="Basic and acidic residues" evidence="8">
    <location>
        <begin position="968"/>
        <end position="981"/>
    </location>
</feature>
<feature type="compositionally biased region" description="Polar residues" evidence="8">
    <location>
        <begin position="956"/>
        <end position="965"/>
    </location>
</feature>
<dbReference type="AlphaFoldDB" id="A0A8K0WHA0"/>
<comment type="similarity">
    <text evidence="2">Belongs to the CND3 (condensin subunit 3) family.</text>
</comment>
<reference evidence="10" key="1">
    <citation type="journal article" date="2021" name="Nat. Commun.">
        <title>Genetic determinants of endophytism in the Arabidopsis root mycobiome.</title>
        <authorList>
            <person name="Mesny F."/>
            <person name="Miyauchi S."/>
            <person name="Thiergart T."/>
            <person name="Pickel B."/>
            <person name="Atanasova L."/>
            <person name="Karlsson M."/>
            <person name="Huettel B."/>
            <person name="Barry K.W."/>
            <person name="Haridas S."/>
            <person name="Chen C."/>
            <person name="Bauer D."/>
            <person name="Andreopoulos W."/>
            <person name="Pangilinan J."/>
            <person name="LaButti K."/>
            <person name="Riley R."/>
            <person name="Lipzen A."/>
            <person name="Clum A."/>
            <person name="Drula E."/>
            <person name="Henrissat B."/>
            <person name="Kohler A."/>
            <person name="Grigoriev I.V."/>
            <person name="Martin F.M."/>
            <person name="Hacquard S."/>
        </authorList>
    </citation>
    <scope>NUCLEOTIDE SEQUENCE</scope>
    <source>
        <strain evidence="10">MPI-SDFR-AT-0068</strain>
    </source>
</reference>
<comment type="caution">
    <text evidence="10">The sequence shown here is derived from an EMBL/GenBank/DDBJ whole genome shotgun (WGS) entry which is preliminary data.</text>
</comment>
<dbReference type="SUPFAM" id="SSF48371">
    <property type="entry name" value="ARM repeat"/>
    <property type="match status" value="1"/>
</dbReference>
<dbReference type="GO" id="GO:0007076">
    <property type="term" value="P:mitotic chromosome condensation"/>
    <property type="evidence" value="ECO:0007669"/>
    <property type="project" value="InterPro"/>
</dbReference>
<dbReference type="InterPro" id="IPR025977">
    <property type="entry name" value="Cnd3_C"/>
</dbReference>
<protein>
    <submittedName>
        <fullName evidence="10">Nuclear condensing complex subunit</fullName>
    </submittedName>
</protein>
<dbReference type="OrthoDB" id="27187at2759"/>